<evidence type="ECO:0000256" key="2">
    <source>
        <dbReference type="ARBA" id="ARBA00023136"/>
    </source>
</evidence>
<dbReference type="EMBL" id="CH940650">
    <property type="protein sequence ID" value="EDW68412.1"/>
    <property type="molecule type" value="Genomic_DNA"/>
</dbReference>
<dbReference type="Pfam" id="PF10366">
    <property type="entry name" value="Vps39_1"/>
    <property type="match status" value="1"/>
</dbReference>
<dbReference type="GO" id="GO:0006914">
    <property type="term" value="P:autophagy"/>
    <property type="evidence" value="ECO:0007669"/>
    <property type="project" value="TreeGrafter"/>
</dbReference>
<evidence type="ECO:0000256" key="4">
    <source>
        <dbReference type="PROSITE-ProRule" id="PRU01006"/>
    </source>
</evidence>
<dbReference type="OrthoDB" id="5325112at2759"/>
<evidence type="ECO:0000256" key="3">
    <source>
        <dbReference type="ARBA" id="ARBA00038201"/>
    </source>
</evidence>
<dbReference type="InterPro" id="IPR032914">
    <property type="entry name" value="Vam6/VPS39/TRAP1"/>
</dbReference>
<dbReference type="GO" id="GO:0034058">
    <property type="term" value="P:endosomal vesicle fusion"/>
    <property type="evidence" value="ECO:0007669"/>
    <property type="project" value="TreeGrafter"/>
</dbReference>
<dbReference type="InterPro" id="IPR019452">
    <property type="entry name" value="VPS39/TGF_beta_rcpt-assoc_1"/>
</dbReference>
<dbReference type="GO" id="GO:0016020">
    <property type="term" value="C:membrane"/>
    <property type="evidence" value="ECO:0007669"/>
    <property type="project" value="TreeGrafter"/>
</dbReference>
<dbReference type="GO" id="GO:0006886">
    <property type="term" value="P:intracellular protein transport"/>
    <property type="evidence" value="ECO:0007669"/>
    <property type="project" value="UniProtKB-UniRule"/>
</dbReference>
<sequence>MHKAYNVQSILKQGVQIEAIAAYGNQVILGTRSGQLIMYAVETQTGVDMRMFNNNFSKKPIAQMEVVSPENLLFVLTDNMIHVCDISRIENNFEFIHKSLDTKGCTLFTMDVDTRKSTTGEVATFIRIGCAIKRRLVFFFWKKDQLASLQLAIELIDVPKAMCWVNQLVCVGYKNEYVLYDISSNPPTMYKLILTSSTISQEPNICLMRNNMLGISKENYLMHIDLAQYKSKDGCADGGMNNKTTLTPWTSPLLGLVWDEPFAVGRIKNAVEVRSLVGKDTLVQSIPELRNTRFLVRSDKGTIFAAASTELWCIRLVDIPTQREELLQQKKFQLAIELTEISDEKASDKAQTVRSIHMLYAKELFTNKEFAAAMKEFEKAAIDPYDVIRLFPSLVPEPKTTADAAIPTSSVPKLEDHELENAYVALIEFLAQARQREVVKLLDTKGNTNFLLEIIDTTLLKCYLKTNDALVAPLLRLNQCHLEESEKMLKKNNKLSELIILYNGKGKHKKALTLLKEQANIEGSVLQGLKRTITYLQALGVDNLPLIFEFADWVLAENPEEGLTIFTDELIAVEKLPRAKVLDFLVSKHKTLVIPYLEHVIDEWGDTNTLRHNALLKQYSEQVQRLLAQQAEGKEVPELPHLRAKMTKMLVESQYYSPDHVLEHFPTTVLLEERAIILGRLKKHDKVLAIYIQVLGDVEKAKNYAEANYEQDKEVFNILLQIILNPVPQPPYEGVAMHPEFLRPNKEVALHLLNTYTVKIDPTRILEYLPDDIYMHELKNYFETVVRMQMAESHQRQIMRGLLQAEAARLEAAIEQEKSKSFEMNESTVCPECKKRFANQTAFVRYPDGQIVHLSCYDRVMSSTQQ</sequence>
<dbReference type="InParanoid" id="B4M0V3"/>
<dbReference type="Pfam" id="PF10367">
    <property type="entry name" value="zf-Vps39_C"/>
    <property type="match status" value="1"/>
</dbReference>
<evidence type="ECO:0000313" key="7">
    <source>
        <dbReference type="Proteomes" id="UP000008792"/>
    </source>
</evidence>
<dbReference type="PhylomeDB" id="B4M0V3"/>
<dbReference type="InterPro" id="IPR000547">
    <property type="entry name" value="Clathrin_H-chain/VPS_repeat"/>
</dbReference>
<dbReference type="FunCoup" id="B4M0V3">
    <property type="interactions" value="2355"/>
</dbReference>
<dbReference type="KEGG" id="dvi:6630281"/>
<keyword evidence="2" id="KW-0472">Membrane</keyword>
<comment type="subcellular location">
    <subcellularLocation>
        <location evidence="1">Endomembrane system</location>
        <topology evidence="1">Peripheral membrane protein</topology>
    </subcellularLocation>
</comment>
<dbReference type="STRING" id="7244.B4M0V3"/>
<evidence type="ECO:0000259" key="5">
    <source>
        <dbReference type="PROSITE" id="PS50219"/>
    </source>
</evidence>
<dbReference type="PROSITE" id="PS50219">
    <property type="entry name" value="CNH"/>
    <property type="match status" value="1"/>
</dbReference>
<keyword evidence="7" id="KW-1185">Reference proteome</keyword>
<dbReference type="InterPro" id="IPR019453">
    <property type="entry name" value="VPS39/TGFA1_Znf"/>
</dbReference>
<dbReference type="Pfam" id="PF00780">
    <property type="entry name" value="CNH"/>
    <property type="match status" value="1"/>
</dbReference>
<dbReference type="GO" id="GO:0005737">
    <property type="term" value="C:cytoplasm"/>
    <property type="evidence" value="ECO:0007669"/>
    <property type="project" value="TreeGrafter"/>
</dbReference>
<dbReference type="GO" id="GO:0012505">
    <property type="term" value="C:endomembrane system"/>
    <property type="evidence" value="ECO:0007669"/>
    <property type="project" value="UniProtKB-SubCell"/>
</dbReference>
<name>B4M0V3_DROVI</name>
<reference evidence="6 7" key="1">
    <citation type="journal article" date="2007" name="Nature">
        <title>Evolution of genes and genomes on the Drosophila phylogeny.</title>
        <authorList>
            <consortium name="Drosophila 12 Genomes Consortium"/>
            <person name="Clark A.G."/>
            <person name="Eisen M.B."/>
            <person name="Smith D.R."/>
            <person name="Bergman C.M."/>
            <person name="Oliver B."/>
            <person name="Markow T.A."/>
            <person name="Kaufman T.C."/>
            <person name="Kellis M."/>
            <person name="Gelbart W."/>
            <person name="Iyer V.N."/>
            <person name="Pollard D.A."/>
            <person name="Sackton T.B."/>
            <person name="Larracuente A.M."/>
            <person name="Singh N.D."/>
            <person name="Abad J.P."/>
            <person name="Abt D.N."/>
            <person name="Adryan B."/>
            <person name="Aguade M."/>
            <person name="Akashi H."/>
            <person name="Anderson W.W."/>
            <person name="Aquadro C.F."/>
            <person name="Ardell D.H."/>
            <person name="Arguello R."/>
            <person name="Artieri C.G."/>
            <person name="Barbash D.A."/>
            <person name="Barker D."/>
            <person name="Barsanti P."/>
            <person name="Batterham P."/>
            <person name="Batzoglou S."/>
            <person name="Begun D."/>
            <person name="Bhutkar A."/>
            <person name="Blanco E."/>
            <person name="Bosak S.A."/>
            <person name="Bradley R.K."/>
            <person name="Brand A.D."/>
            <person name="Brent M.R."/>
            <person name="Brooks A.N."/>
            <person name="Brown R.H."/>
            <person name="Butlin R.K."/>
            <person name="Caggese C."/>
            <person name="Calvi B.R."/>
            <person name="Bernardo de Carvalho A."/>
            <person name="Caspi A."/>
            <person name="Castrezana S."/>
            <person name="Celniker S.E."/>
            <person name="Chang J.L."/>
            <person name="Chapple C."/>
            <person name="Chatterji S."/>
            <person name="Chinwalla A."/>
            <person name="Civetta A."/>
            <person name="Clifton S.W."/>
            <person name="Comeron J.M."/>
            <person name="Costello J.C."/>
            <person name="Coyne J.A."/>
            <person name="Daub J."/>
            <person name="David R.G."/>
            <person name="Delcher A.L."/>
            <person name="Delehaunty K."/>
            <person name="Do C.B."/>
            <person name="Ebling H."/>
            <person name="Edwards K."/>
            <person name="Eickbush T."/>
            <person name="Evans J.D."/>
            <person name="Filipski A."/>
            <person name="Findeiss S."/>
            <person name="Freyhult E."/>
            <person name="Fulton L."/>
            <person name="Fulton R."/>
            <person name="Garcia A.C."/>
            <person name="Gardiner A."/>
            <person name="Garfield D.A."/>
            <person name="Garvin B.E."/>
            <person name="Gibson G."/>
            <person name="Gilbert D."/>
            <person name="Gnerre S."/>
            <person name="Godfrey J."/>
            <person name="Good R."/>
            <person name="Gotea V."/>
            <person name="Gravely B."/>
            <person name="Greenberg A.J."/>
            <person name="Griffiths-Jones S."/>
            <person name="Gross S."/>
            <person name="Guigo R."/>
            <person name="Gustafson E.A."/>
            <person name="Haerty W."/>
            <person name="Hahn M.W."/>
            <person name="Halligan D.L."/>
            <person name="Halpern A.L."/>
            <person name="Halter G.M."/>
            <person name="Han M.V."/>
            <person name="Heger A."/>
            <person name="Hillier L."/>
            <person name="Hinrichs A.S."/>
            <person name="Holmes I."/>
            <person name="Hoskins R.A."/>
            <person name="Hubisz M.J."/>
            <person name="Hultmark D."/>
            <person name="Huntley M.A."/>
            <person name="Jaffe D.B."/>
            <person name="Jagadeeshan S."/>
            <person name="Jeck W.R."/>
            <person name="Johnson J."/>
            <person name="Jones C.D."/>
            <person name="Jordan W.C."/>
            <person name="Karpen G.H."/>
            <person name="Kataoka E."/>
            <person name="Keightley P.D."/>
            <person name="Kheradpour P."/>
            <person name="Kirkness E.F."/>
            <person name="Koerich L.B."/>
            <person name="Kristiansen K."/>
            <person name="Kudrna D."/>
            <person name="Kulathinal R.J."/>
            <person name="Kumar S."/>
            <person name="Kwok R."/>
            <person name="Lander E."/>
            <person name="Langley C.H."/>
            <person name="Lapoint R."/>
            <person name="Lazzaro B.P."/>
            <person name="Lee S.J."/>
            <person name="Levesque L."/>
            <person name="Li R."/>
            <person name="Lin C.F."/>
            <person name="Lin M.F."/>
            <person name="Lindblad-Toh K."/>
            <person name="Llopart A."/>
            <person name="Long M."/>
            <person name="Low L."/>
            <person name="Lozovsky E."/>
            <person name="Lu J."/>
            <person name="Luo M."/>
            <person name="Machado C.A."/>
            <person name="Makalowski W."/>
            <person name="Marzo M."/>
            <person name="Matsuda M."/>
            <person name="Matzkin L."/>
            <person name="McAllister B."/>
            <person name="McBride C.S."/>
            <person name="McKernan B."/>
            <person name="McKernan K."/>
            <person name="Mendez-Lago M."/>
            <person name="Minx P."/>
            <person name="Mollenhauer M.U."/>
            <person name="Montooth K."/>
            <person name="Mount S.M."/>
            <person name="Mu X."/>
            <person name="Myers E."/>
            <person name="Negre B."/>
            <person name="Newfeld S."/>
            <person name="Nielsen R."/>
            <person name="Noor M.A."/>
            <person name="O'Grady P."/>
            <person name="Pachter L."/>
            <person name="Papaceit M."/>
            <person name="Parisi M.J."/>
            <person name="Parisi M."/>
            <person name="Parts L."/>
            <person name="Pedersen J.S."/>
            <person name="Pesole G."/>
            <person name="Phillippy A.M."/>
            <person name="Ponting C.P."/>
            <person name="Pop M."/>
            <person name="Porcelli D."/>
            <person name="Powell J.R."/>
            <person name="Prohaska S."/>
            <person name="Pruitt K."/>
            <person name="Puig M."/>
            <person name="Quesneville H."/>
            <person name="Ram K.R."/>
            <person name="Rand D."/>
            <person name="Rasmussen M.D."/>
            <person name="Reed L.K."/>
            <person name="Reenan R."/>
            <person name="Reily A."/>
            <person name="Remington K.A."/>
            <person name="Rieger T.T."/>
            <person name="Ritchie M.G."/>
            <person name="Robin C."/>
            <person name="Rogers Y.H."/>
            <person name="Rohde C."/>
            <person name="Rozas J."/>
            <person name="Rubenfield M.J."/>
            <person name="Ruiz A."/>
            <person name="Russo S."/>
            <person name="Salzberg S.L."/>
            <person name="Sanchez-Gracia A."/>
            <person name="Saranga D.J."/>
            <person name="Sato H."/>
            <person name="Schaeffer S.W."/>
            <person name="Schatz M.C."/>
            <person name="Schlenke T."/>
            <person name="Schwartz R."/>
            <person name="Segarra C."/>
            <person name="Singh R.S."/>
            <person name="Sirot L."/>
            <person name="Sirota M."/>
            <person name="Sisneros N.B."/>
            <person name="Smith C.D."/>
            <person name="Smith T.F."/>
            <person name="Spieth J."/>
            <person name="Stage D.E."/>
            <person name="Stark A."/>
            <person name="Stephan W."/>
            <person name="Strausberg R.L."/>
            <person name="Strempel S."/>
            <person name="Sturgill D."/>
            <person name="Sutton G."/>
            <person name="Sutton G.G."/>
            <person name="Tao W."/>
            <person name="Teichmann S."/>
            <person name="Tobari Y.N."/>
            <person name="Tomimura Y."/>
            <person name="Tsolas J.M."/>
            <person name="Valente V.L."/>
            <person name="Venter E."/>
            <person name="Venter J.C."/>
            <person name="Vicario S."/>
            <person name="Vieira F.G."/>
            <person name="Vilella A.J."/>
            <person name="Villasante A."/>
            <person name="Walenz B."/>
            <person name="Wang J."/>
            <person name="Wasserman M."/>
            <person name="Watts T."/>
            <person name="Wilson D."/>
            <person name="Wilson R.K."/>
            <person name="Wing R.A."/>
            <person name="Wolfner M.F."/>
            <person name="Wong A."/>
            <person name="Wong G.K."/>
            <person name="Wu C.I."/>
            <person name="Wu G."/>
            <person name="Yamamoto D."/>
            <person name="Yang H.P."/>
            <person name="Yang S.P."/>
            <person name="Yorke J.A."/>
            <person name="Yoshida K."/>
            <person name="Zdobnov E."/>
            <person name="Zhang P."/>
            <person name="Zhang Y."/>
            <person name="Zimin A.V."/>
            <person name="Baldwin J."/>
            <person name="Abdouelleil A."/>
            <person name="Abdulkadir J."/>
            <person name="Abebe A."/>
            <person name="Abera B."/>
            <person name="Abreu J."/>
            <person name="Acer S.C."/>
            <person name="Aftuck L."/>
            <person name="Alexander A."/>
            <person name="An P."/>
            <person name="Anderson E."/>
            <person name="Anderson S."/>
            <person name="Arachi H."/>
            <person name="Azer M."/>
            <person name="Bachantsang P."/>
            <person name="Barry A."/>
            <person name="Bayul T."/>
            <person name="Berlin A."/>
            <person name="Bessette D."/>
            <person name="Bloom T."/>
            <person name="Blye J."/>
            <person name="Boguslavskiy L."/>
            <person name="Bonnet C."/>
            <person name="Boukhgalter B."/>
            <person name="Bourzgui I."/>
            <person name="Brown A."/>
            <person name="Cahill P."/>
            <person name="Channer S."/>
            <person name="Cheshatsang Y."/>
            <person name="Chuda L."/>
            <person name="Citroen M."/>
            <person name="Collymore A."/>
            <person name="Cooke P."/>
            <person name="Costello M."/>
            <person name="D'Aco K."/>
            <person name="Daza R."/>
            <person name="De Haan G."/>
            <person name="DeGray S."/>
            <person name="DeMaso C."/>
            <person name="Dhargay N."/>
            <person name="Dooley K."/>
            <person name="Dooley E."/>
            <person name="Doricent M."/>
            <person name="Dorje P."/>
            <person name="Dorjee K."/>
            <person name="Dupes A."/>
            <person name="Elong R."/>
            <person name="Falk J."/>
            <person name="Farina A."/>
            <person name="Faro S."/>
            <person name="Ferguson D."/>
            <person name="Fisher S."/>
            <person name="Foley C.D."/>
            <person name="Franke A."/>
            <person name="Friedrich D."/>
            <person name="Gadbois L."/>
            <person name="Gearin G."/>
            <person name="Gearin C.R."/>
            <person name="Giannoukos G."/>
            <person name="Goode T."/>
            <person name="Graham J."/>
            <person name="Grandbois E."/>
            <person name="Grewal S."/>
            <person name="Gyaltsen K."/>
            <person name="Hafez N."/>
            <person name="Hagos B."/>
            <person name="Hall J."/>
            <person name="Henson C."/>
            <person name="Hollinger A."/>
            <person name="Honan T."/>
            <person name="Huard M.D."/>
            <person name="Hughes L."/>
            <person name="Hurhula B."/>
            <person name="Husby M.E."/>
            <person name="Kamat A."/>
            <person name="Kanga B."/>
            <person name="Kashin S."/>
            <person name="Khazanovich D."/>
            <person name="Kisner P."/>
            <person name="Lance K."/>
            <person name="Lara M."/>
            <person name="Lee W."/>
            <person name="Lennon N."/>
            <person name="Letendre F."/>
            <person name="LeVine R."/>
            <person name="Lipovsky A."/>
            <person name="Liu X."/>
            <person name="Liu J."/>
            <person name="Liu S."/>
            <person name="Lokyitsang T."/>
            <person name="Lokyitsang Y."/>
            <person name="Lubonja R."/>
            <person name="Lui A."/>
            <person name="MacDonald P."/>
            <person name="Magnisalis V."/>
            <person name="Maru K."/>
            <person name="Matthews C."/>
            <person name="McCusker W."/>
            <person name="McDonough S."/>
            <person name="Mehta T."/>
            <person name="Meldrim J."/>
            <person name="Meneus L."/>
            <person name="Mihai O."/>
            <person name="Mihalev A."/>
            <person name="Mihova T."/>
            <person name="Mittelman R."/>
            <person name="Mlenga V."/>
            <person name="Montmayeur A."/>
            <person name="Mulrain L."/>
            <person name="Navidi A."/>
            <person name="Naylor J."/>
            <person name="Negash T."/>
            <person name="Nguyen T."/>
            <person name="Nguyen N."/>
            <person name="Nicol R."/>
            <person name="Norbu C."/>
            <person name="Norbu N."/>
            <person name="Novod N."/>
            <person name="O'Neill B."/>
            <person name="Osman S."/>
            <person name="Markiewicz E."/>
            <person name="Oyono O.L."/>
            <person name="Patti C."/>
            <person name="Phunkhang P."/>
            <person name="Pierre F."/>
            <person name="Priest M."/>
            <person name="Raghuraman S."/>
            <person name="Rege F."/>
            <person name="Reyes R."/>
            <person name="Rise C."/>
            <person name="Rogov P."/>
            <person name="Ross K."/>
            <person name="Ryan E."/>
            <person name="Settipalli S."/>
            <person name="Shea T."/>
            <person name="Sherpa N."/>
            <person name="Shi L."/>
            <person name="Shih D."/>
            <person name="Sparrow T."/>
            <person name="Spaulding J."/>
            <person name="Stalker J."/>
            <person name="Stange-Thomann N."/>
            <person name="Stavropoulos S."/>
            <person name="Stone C."/>
            <person name="Strader C."/>
            <person name="Tesfaye S."/>
            <person name="Thomson T."/>
            <person name="Thoulutsang Y."/>
            <person name="Thoulutsang D."/>
            <person name="Topham K."/>
            <person name="Topping I."/>
            <person name="Tsamla T."/>
            <person name="Vassiliev H."/>
            <person name="Vo A."/>
            <person name="Wangchuk T."/>
            <person name="Wangdi T."/>
            <person name="Weiand M."/>
            <person name="Wilkinson J."/>
            <person name="Wilson A."/>
            <person name="Yadav S."/>
            <person name="Young G."/>
            <person name="Yu Q."/>
            <person name="Zembek L."/>
            <person name="Zhong D."/>
            <person name="Zimmer A."/>
            <person name="Zwirko Z."/>
            <person name="Jaffe D.B."/>
            <person name="Alvarez P."/>
            <person name="Brockman W."/>
            <person name="Butler J."/>
            <person name="Chin C."/>
            <person name="Gnerre S."/>
            <person name="Grabherr M."/>
            <person name="Kleber M."/>
            <person name="Mauceli E."/>
            <person name="MacCallum I."/>
        </authorList>
    </citation>
    <scope>NUCLEOTIDE SEQUENCE [LARGE SCALE GENOMIC DNA]</scope>
    <source>
        <strain evidence="7">Tucson 15010-1051.87</strain>
    </source>
</reference>
<dbReference type="PANTHER" id="PTHR12894">
    <property type="entry name" value="CNH DOMAIN CONTAINING"/>
    <property type="match status" value="1"/>
</dbReference>
<dbReference type="PANTHER" id="PTHR12894:SF49">
    <property type="entry name" value="VAM6_VPS39-LIKE PROTEIN"/>
    <property type="match status" value="1"/>
</dbReference>
<evidence type="ECO:0000256" key="1">
    <source>
        <dbReference type="ARBA" id="ARBA00004184"/>
    </source>
</evidence>
<dbReference type="OMA" id="EEYCNQV"/>
<dbReference type="HOGENOM" id="CLU_004190_1_1_1"/>
<protein>
    <recommendedName>
        <fullName evidence="5">CNH domain-containing protein</fullName>
    </recommendedName>
</protein>
<dbReference type="Proteomes" id="UP000008792">
    <property type="component" value="Unassembled WGS sequence"/>
</dbReference>
<gene>
    <name evidence="6" type="primary">Dvir\GJ24699</name>
    <name evidence="6" type="ORF">Dvir_GJ24699</name>
</gene>
<feature type="repeat" description="CHCR" evidence="4">
    <location>
        <begin position="569"/>
        <end position="735"/>
    </location>
</feature>
<organism evidence="6 7">
    <name type="scientific">Drosophila virilis</name>
    <name type="common">Fruit fly</name>
    <dbReference type="NCBI Taxonomy" id="7244"/>
    <lineage>
        <taxon>Eukaryota</taxon>
        <taxon>Metazoa</taxon>
        <taxon>Ecdysozoa</taxon>
        <taxon>Arthropoda</taxon>
        <taxon>Hexapoda</taxon>
        <taxon>Insecta</taxon>
        <taxon>Pterygota</taxon>
        <taxon>Neoptera</taxon>
        <taxon>Endopterygota</taxon>
        <taxon>Diptera</taxon>
        <taxon>Brachycera</taxon>
        <taxon>Muscomorpha</taxon>
        <taxon>Ephydroidea</taxon>
        <taxon>Drosophilidae</taxon>
        <taxon>Drosophila</taxon>
    </lineage>
</organism>
<evidence type="ECO:0000313" key="6">
    <source>
        <dbReference type="EMBL" id="EDW68412.1"/>
    </source>
</evidence>
<dbReference type="AlphaFoldDB" id="B4M0V3"/>
<dbReference type="PROSITE" id="PS50236">
    <property type="entry name" value="CHCR"/>
    <property type="match status" value="1"/>
</dbReference>
<accession>B4M0V3</accession>
<dbReference type="eggNOG" id="KOG2063">
    <property type="taxonomic scope" value="Eukaryota"/>
</dbReference>
<proteinExistence type="inferred from homology"/>
<comment type="similarity">
    <text evidence="3">Belongs to the VAM6/VPS39 family.</text>
</comment>
<feature type="domain" description="CNH" evidence="5">
    <location>
        <begin position="14"/>
        <end position="301"/>
    </location>
</feature>
<dbReference type="InterPro" id="IPR001180">
    <property type="entry name" value="CNH_dom"/>
</dbReference>